<dbReference type="RefSeq" id="WP_125406226.1">
    <property type="nucleotide sequence ID" value="NZ_JBEHHI010000001.1"/>
</dbReference>
<gene>
    <name evidence="2" type="ORF">Ga0609869_000938</name>
</gene>
<proteinExistence type="predicted"/>
<dbReference type="EMBL" id="JBEHHI010000001">
    <property type="protein sequence ID" value="MEX5727585.1"/>
    <property type="molecule type" value="Genomic_DNA"/>
</dbReference>
<comment type="caution">
    <text evidence="2">The sequence shown here is derived from an EMBL/GenBank/DDBJ whole genome shotgun (WGS) entry which is preliminary data.</text>
</comment>
<organism evidence="2 3">
    <name type="scientific">Rhodovulum iodosum</name>
    <dbReference type="NCBI Taxonomy" id="68291"/>
    <lineage>
        <taxon>Bacteria</taxon>
        <taxon>Pseudomonadati</taxon>
        <taxon>Pseudomonadota</taxon>
        <taxon>Alphaproteobacteria</taxon>
        <taxon>Rhodobacterales</taxon>
        <taxon>Paracoccaceae</taxon>
        <taxon>Rhodovulum</taxon>
    </lineage>
</organism>
<protein>
    <recommendedName>
        <fullName evidence="1">Hedgehog/Intein (Hint) domain-containing protein</fullName>
    </recommendedName>
</protein>
<dbReference type="InterPro" id="IPR028992">
    <property type="entry name" value="Hedgehog/Intein_dom"/>
</dbReference>
<keyword evidence="3" id="KW-1185">Reference proteome</keyword>
<evidence type="ECO:0000313" key="3">
    <source>
        <dbReference type="Proteomes" id="UP001560019"/>
    </source>
</evidence>
<feature type="domain" description="Hedgehog/Intein (Hint)" evidence="1">
    <location>
        <begin position="175"/>
        <end position="313"/>
    </location>
</feature>
<evidence type="ECO:0000259" key="1">
    <source>
        <dbReference type="Pfam" id="PF13403"/>
    </source>
</evidence>
<accession>A0ABV3XS23</accession>
<dbReference type="Proteomes" id="UP001560019">
    <property type="component" value="Unassembled WGS sequence"/>
</dbReference>
<sequence length="361" mass="38553">MNWIALSTPENVPLPPGPAAAHAACPPRDGLIPRGGLVMEVDLGRDTGAEETLLLLHRQGDLISHVSFHRAPGGQFAFAQRLGKERRQQVLAVPAPRCVGSARLTLSWDCASGRGLFALELLQEGTLVRRVFANPLPWRRADIAELEQGGPGAHVGPAIGYFGLSDRPLPVGLAPSLATGTPVRTAEGYVPVERLRPGDMIETLSHGPLPLCHTHGWELPARGLFRPVRLLAPFMGLRRDVMVAAGQRLVLGGADVEYMFGAEAVLVEARALAGTIAAHEEGQARTIRYHHVLLEQHAVLDVAGCAMESLYMGGVSGQPELLATSFLGGLAPEALPRHDTDDLRTLSDYEAAALLAAMSRL</sequence>
<name>A0ABV3XS23_9RHOB</name>
<dbReference type="Pfam" id="PF13403">
    <property type="entry name" value="Hint_2"/>
    <property type="match status" value="1"/>
</dbReference>
<reference evidence="2 3" key="1">
    <citation type="submission" date="2024-06" db="EMBL/GenBank/DDBJ databases">
        <title>Genome of Rhodovulum iodosum, a marine photoferrotroph.</title>
        <authorList>
            <person name="Bianchini G."/>
            <person name="Nikeleit V."/>
            <person name="Kappler A."/>
            <person name="Bryce C."/>
            <person name="Sanchez-Baracaldo P."/>
        </authorList>
    </citation>
    <scope>NUCLEOTIDE SEQUENCE [LARGE SCALE GENOMIC DNA]</scope>
    <source>
        <strain evidence="2 3">UT/N1</strain>
    </source>
</reference>
<evidence type="ECO:0000313" key="2">
    <source>
        <dbReference type="EMBL" id="MEX5727585.1"/>
    </source>
</evidence>